<organism evidence="5 6">
    <name type="scientific">Niastella yeongjuensis</name>
    <dbReference type="NCBI Taxonomy" id="354355"/>
    <lineage>
        <taxon>Bacteria</taxon>
        <taxon>Pseudomonadati</taxon>
        <taxon>Bacteroidota</taxon>
        <taxon>Chitinophagia</taxon>
        <taxon>Chitinophagales</taxon>
        <taxon>Chitinophagaceae</taxon>
        <taxon>Niastella</taxon>
    </lineage>
</organism>
<dbReference type="SMART" id="SM00342">
    <property type="entry name" value="HTH_ARAC"/>
    <property type="match status" value="1"/>
</dbReference>
<evidence type="ECO:0000256" key="1">
    <source>
        <dbReference type="ARBA" id="ARBA00023015"/>
    </source>
</evidence>
<keyword evidence="6" id="KW-1185">Reference proteome</keyword>
<dbReference type="PANTHER" id="PTHR43280">
    <property type="entry name" value="ARAC-FAMILY TRANSCRIPTIONAL REGULATOR"/>
    <property type="match status" value="1"/>
</dbReference>
<dbReference type="RefSeq" id="WP_081197585.1">
    <property type="nucleotide sequence ID" value="NZ_FOCZ01000011.1"/>
</dbReference>
<dbReference type="GO" id="GO:0003700">
    <property type="term" value="F:DNA-binding transcription factor activity"/>
    <property type="evidence" value="ECO:0007669"/>
    <property type="project" value="InterPro"/>
</dbReference>
<gene>
    <name evidence="5" type="ORF">A4H97_22580</name>
</gene>
<dbReference type="OrthoDB" id="2585681at2"/>
<keyword evidence="2" id="KW-0238">DNA-binding</keyword>
<keyword evidence="1" id="KW-0805">Transcription regulation</keyword>
<dbReference type="EMBL" id="LVXG01000004">
    <property type="protein sequence ID" value="OQP54278.1"/>
    <property type="molecule type" value="Genomic_DNA"/>
</dbReference>
<reference evidence="6" key="1">
    <citation type="submission" date="2016-04" db="EMBL/GenBank/DDBJ databases">
        <authorList>
            <person name="Chen L."/>
            <person name="Zhuang W."/>
            <person name="Wang G."/>
        </authorList>
    </citation>
    <scope>NUCLEOTIDE SEQUENCE [LARGE SCALE GENOMIC DNA]</scope>
    <source>
        <strain evidence="6">17621</strain>
    </source>
</reference>
<evidence type="ECO:0000313" key="6">
    <source>
        <dbReference type="Proteomes" id="UP000192610"/>
    </source>
</evidence>
<dbReference type="SUPFAM" id="SSF46689">
    <property type="entry name" value="Homeodomain-like"/>
    <property type="match status" value="1"/>
</dbReference>
<evidence type="ECO:0000259" key="4">
    <source>
        <dbReference type="PROSITE" id="PS01124"/>
    </source>
</evidence>
<dbReference type="AlphaFoldDB" id="A0A1V9F7D7"/>
<dbReference type="Proteomes" id="UP000192610">
    <property type="component" value="Unassembled WGS sequence"/>
</dbReference>
<dbReference type="InterPro" id="IPR009057">
    <property type="entry name" value="Homeodomain-like_sf"/>
</dbReference>
<dbReference type="Pfam" id="PF12833">
    <property type="entry name" value="HTH_18"/>
    <property type="match status" value="1"/>
</dbReference>
<comment type="caution">
    <text evidence="5">The sequence shown here is derived from an EMBL/GenBank/DDBJ whole genome shotgun (WGS) entry which is preliminary data.</text>
</comment>
<sequence>MTPYVLESNHKKIGLEFITDKSLTQLNSDKYKSFIKILYLTKNASLTIDYKKFTTSTNSLFFINSNQHFQIHSITEDSGVMLFYNRDFYCVQIHDNEVSCDGLLFNNIFEIPVVEIPDNLQPFISATIDNIKEEFNGDQSSREEMIRTYLKQIIIKATRLWKQQHADQNNLSTSYDADFFRNFSRLVEVHFKEKHGLADYADLLMVTPKTLNKKLSKLHVKNPNDIIKNRIILEAKRLLSFSTMSIKEIAYHLGYDDPAYFNRLFTNKAKATPASFRKQYQQEL</sequence>
<dbReference type="InterPro" id="IPR018060">
    <property type="entry name" value="HTH_AraC"/>
</dbReference>
<proteinExistence type="predicted"/>
<dbReference type="STRING" id="354355.SAMN05660816_05195"/>
<feature type="domain" description="HTH araC/xylS-type" evidence="4">
    <location>
        <begin position="181"/>
        <end position="279"/>
    </location>
</feature>
<evidence type="ECO:0000256" key="2">
    <source>
        <dbReference type="ARBA" id="ARBA00023125"/>
    </source>
</evidence>
<evidence type="ECO:0000256" key="3">
    <source>
        <dbReference type="ARBA" id="ARBA00023163"/>
    </source>
</evidence>
<dbReference type="PROSITE" id="PS01124">
    <property type="entry name" value="HTH_ARAC_FAMILY_2"/>
    <property type="match status" value="1"/>
</dbReference>
<protein>
    <submittedName>
        <fullName evidence="5">AraC family transcriptional regulator</fullName>
    </submittedName>
</protein>
<accession>A0A1V9F7D7</accession>
<evidence type="ECO:0000313" key="5">
    <source>
        <dbReference type="EMBL" id="OQP54278.1"/>
    </source>
</evidence>
<keyword evidence="3" id="KW-0804">Transcription</keyword>
<dbReference type="Gene3D" id="1.10.10.60">
    <property type="entry name" value="Homeodomain-like"/>
    <property type="match status" value="1"/>
</dbReference>
<name>A0A1V9F7D7_9BACT</name>
<dbReference type="GO" id="GO:0043565">
    <property type="term" value="F:sequence-specific DNA binding"/>
    <property type="evidence" value="ECO:0007669"/>
    <property type="project" value="InterPro"/>
</dbReference>
<dbReference type="PANTHER" id="PTHR43280:SF32">
    <property type="entry name" value="TRANSCRIPTIONAL REGULATORY PROTEIN"/>
    <property type="match status" value="1"/>
</dbReference>